<keyword evidence="2" id="KW-1003">Cell membrane</keyword>
<dbReference type="GO" id="GO:0044038">
    <property type="term" value="P:cell wall macromolecule biosynthetic process"/>
    <property type="evidence" value="ECO:0007669"/>
    <property type="project" value="TreeGrafter"/>
</dbReference>
<keyword evidence="4 8" id="KW-0812">Transmembrane</keyword>
<comment type="cofactor">
    <cofactor evidence="7">
        <name>Mg(2+)</name>
        <dbReference type="ChEBI" id="CHEBI:18420"/>
    </cofactor>
</comment>
<feature type="transmembrane region" description="Helical" evidence="8">
    <location>
        <begin position="225"/>
        <end position="245"/>
    </location>
</feature>
<keyword evidence="5 8" id="KW-1133">Transmembrane helix</keyword>
<dbReference type="Pfam" id="PF00953">
    <property type="entry name" value="Glycos_transf_4"/>
    <property type="match status" value="1"/>
</dbReference>
<accession>A0A2G1QGS8</accession>
<evidence type="ECO:0000256" key="5">
    <source>
        <dbReference type="ARBA" id="ARBA00022989"/>
    </source>
</evidence>
<evidence type="ECO:0000256" key="6">
    <source>
        <dbReference type="ARBA" id="ARBA00023136"/>
    </source>
</evidence>
<evidence type="ECO:0000256" key="8">
    <source>
        <dbReference type="SAM" id="Phobius"/>
    </source>
</evidence>
<reference evidence="9 10" key="1">
    <citation type="submission" date="2017-10" db="EMBL/GenBank/DDBJ databases">
        <title>Sedimentibacterium mangrovi gen. nov., sp. nov., a novel member of family Phyllobacteriacea isolated from mangrove sediment.</title>
        <authorList>
            <person name="Liao H."/>
            <person name="Tian Y."/>
        </authorList>
    </citation>
    <scope>NUCLEOTIDE SEQUENCE [LARGE SCALE GENOMIC DNA]</scope>
    <source>
        <strain evidence="9 10">X9-2-2</strain>
    </source>
</reference>
<comment type="caution">
    <text evidence="9">The sequence shown here is derived from an EMBL/GenBank/DDBJ whole genome shotgun (WGS) entry which is preliminary data.</text>
</comment>
<feature type="transmembrane region" description="Helical" evidence="8">
    <location>
        <begin position="301"/>
        <end position="320"/>
    </location>
</feature>
<dbReference type="GO" id="GO:0005886">
    <property type="term" value="C:plasma membrane"/>
    <property type="evidence" value="ECO:0007669"/>
    <property type="project" value="UniProtKB-SubCell"/>
</dbReference>
<dbReference type="GO" id="GO:0009103">
    <property type="term" value="P:lipopolysaccharide biosynthetic process"/>
    <property type="evidence" value="ECO:0007669"/>
    <property type="project" value="TreeGrafter"/>
</dbReference>
<dbReference type="AlphaFoldDB" id="A0A2G1QGS8"/>
<evidence type="ECO:0000256" key="4">
    <source>
        <dbReference type="ARBA" id="ARBA00022692"/>
    </source>
</evidence>
<feature type="transmembrane region" description="Helical" evidence="8">
    <location>
        <begin position="200"/>
        <end position="219"/>
    </location>
</feature>
<keyword evidence="10" id="KW-1185">Reference proteome</keyword>
<dbReference type="GO" id="GO:0016780">
    <property type="term" value="F:phosphotransferase activity, for other substituted phosphate groups"/>
    <property type="evidence" value="ECO:0007669"/>
    <property type="project" value="InterPro"/>
</dbReference>
<evidence type="ECO:0000256" key="7">
    <source>
        <dbReference type="PIRSR" id="PIRSR600715-1"/>
    </source>
</evidence>
<name>A0A2G1QGS8_9HYPH</name>
<keyword evidence="7" id="KW-0460">Magnesium</keyword>
<proteinExistence type="predicted"/>
<dbReference type="InterPro" id="IPR000715">
    <property type="entry name" value="Glycosyl_transferase_4"/>
</dbReference>
<feature type="binding site" evidence="7">
    <location>
        <position position="204"/>
    </location>
    <ligand>
        <name>Mg(2+)</name>
        <dbReference type="ChEBI" id="CHEBI:18420"/>
    </ligand>
</feature>
<dbReference type="GO" id="GO:0016787">
    <property type="term" value="F:hydrolase activity"/>
    <property type="evidence" value="ECO:0007669"/>
    <property type="project" value="UniProtKB-KW"/>
</dbReference>
<feature type="transmembrane region" description="Helical" evidence="8">
    <location>
        <begin position="150"/>
        <end position="170"/>
    </location>
</feature>
<dbReference type="EMBL" id="PDVP01000028">
    <property type="protein sequence ID" value="PHP64664.1"/>
    <property type="molecule type" value="Genomic_DNA"/>
</dbReference>
<feature type="transmembrane region" description="Helical" evidence="8">
    <location>
        <begin position="176"/>
        <end position="193"/>
    </location>
</feature>
<dbReference type="RefSeq" id="WP_099308758.1">
    <property type="nucleotide sequence ID" value="NZ_PDVP01000028.1"/>
</dbReference>
<feature type="transmembrane region" description="Helical" evidence="8">
    <location>
        <begin position="54"/>
        <end position="82"/>
    </location>
</feature>
<feature type="transmembrane region" description="Helical" evidence="8">
    <location>
        <begin position="94"/>
        <end position="112"/>
    </location>
</feature>
<keyword evidence="3" id="KW-0808">Transferase</keyword>
<evidence type="ECO:0000256" key="2">
    <source>
        <dbReference type="ARBA" id="ARBA00022475"/>
    </source>
</evidence>
<evidence type="ECO:0000256" key="1">
    <source>
        <dbReference type="ARBA" id="ARBA00004651"/>
    </source>
</evidence>
<dbReference type="PANTHER" id="PTHR22926">
    <property type="entry name" value="PHOSPHO-N-ACETYLMURAMOYL-PENTAPEPTIDE-TRANSFERASE"/>
    <property type="match status" value="1"/>
</dbReference>
<evidence type="ECO:0000313" key="10">
    <source>
        <dbReference type="Proteomes" id="UP000221168"/>
    </source>
</evidence>
<sequence>MLAPTTALPVPAIAALACLVLLALLRTVLPASFLAAGHNDRSNHVGSPRQIGGLALVPAAMAALAFGGADPRLALPFVILWLAGLADDYRPLGVALRLGLQLAASGLLIFLAGPDLTLPFAVPPLLIDLAMVLFLVWTINMVNFMDGLDLMTVAGAGIPLAATGAALVLAHAGGPAGLAALAAAGALAGFAVHNRHPARVFLGDSGSLPLGLVAGWALLDLAARVPAAALAPFGYYFADTVWTLLQRLVERKNILKSHSEHAYQRAFRGGLPVMAIIARVATATLAGMAATLLAVKAGPPASWVPGIAGLAIGFVLCLSMRRGARAGATQTKASKGE</sequence>
<keyword evidence="9" id="KW-0378">Hydrolase</keyword>
<feature type="transmembrane region" description="Helical" evidence="8">
    <location>
        <begin position="118"/>
        <end position="138"/>
    </location>
</feature>
<evidence type="ECO:0000313" key="9">
    <source>
        <dbReference type="EMBL" id="PHP64664.1"/>
    </source>
</evidence>
<feature type="transmembrane region" description="Helical" evidence="8">
    <location>
        <begin position="266"/>
        <end position="295"/>
    </location>
</feature>
<comment type="subcellular location">
    <subcellularLocation>
        <location evidence="1">Cell membrane</location>
        <topology evidence="1">Multi-pass membrane protein</topology>
    </subcellularLocation>
</comment>
<keyword evidence="6 8" id="KW-0472">Membrane</keyword>
<protein>
    <submittedName>
        <fullName evidence="9">Glycoside hydrolase</fullName>
    </submittedName>
</protein>
<dbReference type="PANTHER" id="PTHR22926:SF3">
    <property type="entry name" value="UNDECAPRENYL-PHOSPHATE ALPHA-N-ACETYLGLUCOSAMINYL 1-PHOSPHATE TRANSFERASE"/>
    <property type="match status" value="1"/>
</dbReference>
<dbReference type="GO" id="GO:0046872">
    <property type="term" value="F:metal ion binding"/>
    <property type="evidence" value="ECO:0007669"/>
    <property type="project" value="UniProtKB-KW"/>
</dbReference>
<gene>
    <name evidence="9" type="ORF">CSC94_23210</name>
</gene>
<keyword evidence="7" id="KW-0479">Metal-binding</keyword>
<organism evidence="9 10">
    <name type="scientific">Zhengella mangrovi</name>
    <dbReference type="NCBI Taxonomy" id="1982044"/>
    <lineage>
        <taxon>Bacteria</taxon>
        <taxon>Pseudomonadati</taxon>
        <taxon>Pseudomonadota</taxon>
        <taxon>Alphaproteobacteria</taxon>
        <taxon>Hyphomicrobiales</taxon>
        <taxon>Notoacmeibacteraceae</taxon>
        <taxon>Zhengella</taxon>
    </lineage>
</organism>
<dbReference type="OrthoDB" id="9783652at2"/>
<feature type="binding site" evidence="7">
    <location>
        <position position="143"/>
    </location>
    <ligand>
        <name>Mg(2+)</name>
        <dbReference type="ChEBI" id="CHEBI:18420"/>
    </ligand>
</feature>
<evidence type="ECO:0000256" key="3">
    <source>
        <dbReference type="ARBA" id="ARBA00022679"/>
    </source>
</evidence>
<dbReference type="Proteomes" id="UP000221168">
    <property type="component" value="Unassembled WGS sequence"/>
</dbReference>
<dbReference type="GO" id="GO:0071555">
    <property type="term" value="P:cell wall organization"/>
    <property type="evidence" value="ECO:0007669"/>
    <property type="project" value="TreeGrafter"/>
</dbReference>